<sequence length="1581" mass="177897">MKKTIIPLFSCLFVLLPLIAYTQWQVIPTGYDSKLYSIDSYGDQTLALGTDRGIIVSRDGGNTWTFHDMDLGFGDLELSFPVLDLHLIDEQSVVVTGEISFNNDQLIYRSLDNFATWEITLDYSKPEGSFHFFQDLEFVTSQIGFAVGHPLNVIATTDGGANWFLRSDIQNATRAISMYDNTHGIAVGDRHILVNSGDLTWNQIARPEYLEAVVMVDQQTAYAGGYTGMLKTTDGGNTWSELPAAPKDVINLVADGPDLLLAGTTAGIFLSRSGGQYWEYFPETADYEITGLILANDVWWALDKSGNLLQSADLSGAKPLASYAEIHPEELQCGTTTVQLTNNGSPEWSYEWYLEGELFSTDYNTSVDFDTSGGVQLDLIAITPTGRDTFTNTVYQQVGQIPQVEVQTDYFGCTGDVFLINLDAPAYKKAYNYRWYFEGATEPFSYDTVAQVSVSQDQRVLLVASKNDCLDTTYLNFHVAFDHQPLSWEEIGAPIGPNYLEDLQFIDDQLGYAITFDGFFRTLDGGQNWQRTGKEEIGNPASMFFISPLEGFVTTGRRLWKTTDGAETFFRVPRKPDNLDNYAIVADKVYFVNDTLGFAMEVSSNSKILRTLDGGKRWEEVWAYPEFGYVNISTIRCLEETCIVSGRNSGIFKSIDYGKTWAKVENYDHWAEDALILGDNTYLIASTLDQKVPTDPQPIALRRTTDGGQTWTVNLLGVTDDDPMSYNNGLIPAYFEQLDADNFYLWSLKQFYSTRDGGACWQAESRLGRNHKRVDFLTEEIGFVGSDQEPTGPPGIHRTRPDVYFTLPYPLCLGSTVRLRNESLEKGYDEFEWYRNGELFSTAAEPEWTIDSPGEYTFTLTARQAGKEGTFTREIIIDPVPPPLEWLDEPLSFCNQKDTLWVTDLGERYGYQWKLDPAVAGHWNTDKNRFQVYWWNYGDQATVSVFGISENLCTTDTLELSLGFQQRLNQIPFLSDNPDLVCVPDGEQQTVHFGLYENTLAWGTYDWRLIDAPDDWTLTPAGNGVDLSIDHIGPYRRIGLEVKGETPCFSLTDTTYLDIYGEPEIISAPHDLYLFAGDDIVLEIEAREIPGVELRYRLYKDSYLVASSPYPKMVFQNFIAEEDEGTYYMEVDNGCQVARTEPFVIALSNHARFTVFYDRNEDGIQTLPGEPGIGTGQFLIGEDQIAFPGTTGRLDYFPEDGLGAQTITYQPAPDWKLTAGTDTYQVDLNLEAPQLFKLGVSPVETIDRVEGFLNSDPLVCNLRAQFYLTIKNTGTTLQNVNVEINAPQLGYQGNQVANGIWPGETLNRILYIPMQGVELIGDTISFYLKLSYPESGASGEILTSEYTYRDILLCAYDPNDKLVMPTGEGEERATRFGEALHYTVRFQNTGNYPARDITIRDTLDEHLDLSTFELLSTSHTLSRLVMEDRALEFIFKEIYLPDSTNNEPGSHGYISYRIHPVTDLPEFTPIENTAHIYFDQNPPIVTNTTRNTLTDGLIDAVARPEAAQLSVRIYPNPTRGELIIETTASPADRLFWRLFSPTGQSLRNGQLQSPKEQLSLDLPSGVYWLNIGNLWRKVVFF</sequence>
<dbReference type="InterPro" id="IPR055353">
    <property type="entry name" value="DUF7619"/>
</dbReference>
<evidence type="ECO:0000313" key="3">
    <source>
        <dbReference type="Proteomes" id="UP000223913"/>
    </source>
</evidence>
<dbReference type="InterPro" id="IPR047589">
    <property type="entry name" value="DUF11_rpt"/>
</dbReference>
<gene>
    <name evidence="2" type="ORF">CRP01_23485</name>
</gene>
<dbReference type="NCBIfam" id="TIGR04183">
    <property type="entry name" value="Por_Secre_tail"/>
    <property type="match status" value="1"/>
</dbReference>
<dbReference type="InterPro" id="IPR035986">
    <property type="entry name" value="PKD_dom_sf"/>
</dbReference>
<dbReference type="OrthoDB" id="1524003at2"/>
<feature type="domain" description="DUF7619" evidence="1">
    <location>
        <begin position="1357"/>
        <end position="1492"/>
    </location>
</feature>
<name>A0A2D0N6L9_FLAN2</name>
<dbReference type="SUPFAM" id="SSF49299">
    <property type="entry name" value="PKD domain"/>
    <property type="match status" value="1"/>
</dbReference>
<dbReference type="Gene3D" id="2.60.40.10">
    <property type="entry name" value="Immunoglobulins"/>
    <property type="match status" value="1"/>
</dbReference>
<dbReference type="NCBIfam" id="TIGR01451">
    <property type="entry name" value="B_ant_repeat"/>
    <property type="match status" value="1"/>
</dbReference>
<comment type="caution">
    <text evidence="2">The sequence shown here is derived from an EMBL/GenBank/DDBJ whole genome shotgun (WGS) entry which is preliminary data.</text>
</comment>
<dbReference type="InterPro" id="IPR026444">
    <property type="entry name" value="Secre_tail"/>
</dbReference>
<evidence type="ECO:0000313" key="2">
    <source>
        <dbReference type="EMBL" id="PHN04161.1"/>
    </source>
</evidence>
<dbReference type="InterPro" id="IPR015943">
    <property type="entry name" value="WD40/YVTN_repeat-like_dom_sf"/>
</dbReference>
<dbReference type="EMBL" id="PDUD01000027">
    <property type="protein sequence ID" value="PHN04161.1"/>
    <property type="molecule type" value="Genomic_DNA"/>
</dbReference>
<dbReference type="PANTHER" id="PTHR47199">
    <property type="entry name" value="PHOTOSYSTEM II STABILITY/ASSEMBLY FACTOR HCF136, CHLOROPLASTIC"/>
    <property type="match status" value="1"/>
</dbReference>
<dbReference type="Pfam" id="PF24595">
    <property type="entry name" value="DUF7619"/>
    <property type="match status" value="1"/>
</dbReference>
<organism evidence="2 3">
    <name type="scientific">Flavilitoribacter nigricans (strain ATCC 23147 / DSM 23189 / NBRC 102662 / NCIMB 1420 / SS-2)</name>
    <name type="common">Lewinella nigricans</name>
    <dbReference type="NCBI Taxonomy" id="1122177"/>
    <lineage>
        <taxon>Bacteria</taxon>
        <taxon>Pseudomonadati</taxon>
        <taxon>Bacteroidota</taxon>
        <taxon>Saprospiria</taxon>
        <taxon>Saprospirales</taxon>
        <taxon>Lewinellaceae</taxon>
        <taxon>Flavilitoribacter</taxon>
    </lineage>
</organism>
<dbReference type="PANTHER" id="PTHR47199:SF2">
    <property type="entry name" value="PHOTOSYSTEM II STABILITY_ASSEMBLY FACTOR HCF136, CHLOROPLASTIC"/>
    <property type="match status" value="1"/>
</dbReference>
<evidence type="ECO:0000259" key="1">
    <source>
        <dbReference type="Pfam" id="PF24595"/>
    </source>
</evidence>
<dbReference type="SUPFAM" id="SSF110296">
    <property type="entry name" value="Oligoxyloglucan reducing end-specific cellobiohydrolase"/>
    <property type="match status" value="3"/>
</dbReference>
<dbReference type="Gene3D" id="2.130.10.10">
    <property type="entry name" value="YVTN repeat-like/Quinoprotein amine dehydrogenase"/>
    <property type="match status" value="3"/>
</dbReference>
<protein>
    <recommendedName>
        <fullName evidence="1">DUF7619 domain-containing protein</fullName>
    </recommendedName>
</protein>
<accession>A0A2D0N6L9</accession>
<proteinExistence type="predicted"/>
<keyword evidence="3" id="KW-1185">Reference proteome</keyword>
<dbReference type="RefSeq" id="WP_099152547.1">
    <property type="nucleotide sequence ID" value="NZ_PDUD01000027.1"/>
</dbReference>
<reference evidence="2 3" key="1">
    <citation type="submission" date="2017-10" db="EMBL/GenBank/DDBJ databases">
        <title>The draft genome sequence of Lewinella nigricans NBRC 102662.</title>
        <authorList>
            <person name="Wang K."/>
        </authorList>
    </citation>
    <scope>NUCLEOTIDE SEQUENCE [LARGE SCALE GENOMIC DNA]</scope>
    <source>
        <strain evidence="2 3">NBRC 102662</strain>
    </source>
</reference>
<dbReference type="InterPro" id="IPR013783">
    <property type="entry name" value="Ig-like_fold"/>
</dbReference>
<dbReference type="Proteomes" id="UP000223913">
    <property type="component" value="Unassembled WGS sequence"/>
</dbReference>